<evidence type="ECO:0000256" key="1">
    <source>
        <dbReference type="SAM" id="Phobius"/>
    </source>
</evidence>
<keyword evidence="1" id="KW-0812">Transmembrane</keyword>
<keyword evidence="1" id="KW-0472">Membrane</keyword>
<reference evidence="2" key="2">
    <citation type="submission" date="2020-09" db="EMBL/GenBank/DDBJ databases">
        <authorList>
            <person name="Sun Q."/>
            <person name="Zhou Y."/>
        </authorList>
    </citation>
    <scope>NUCLEOTIDE SEQUENCE</scope>
    <source>
        <strain evidence="2">CGMCC 1.15448</strain>
    </source>
</reference>
<comment type="caution">
    <text evidence="2">The sequence shown here is derived from an EMBL/GenBank/DDBJ whole genome shotgun (WGS) entry which is preliminary data.</text>
</comment>
<gene>
    <name evidence="2" type="ORF">GCM10011511_54740</name>
</gene>
<evidence type="ECO:0000313" key="3">
    <source>
        <dbReference type="Proteomes" id="UP000607559"/>
    </source>
</evidence>
<dbReference type="AlphaFoldDB" id="A0A8J2UIS1"/>
<accession>A0A8J2UIS1</accession>
<dbReference type="RefSeq" id="WP_188937815.1">
    <property type="nucleotide sequence ID" value="NZ_BMJC01000007.1"/>
</dbReference>
<organism evidence="2 3">
    <name type="scientific">Puia dinghuensis</name>
    <dbReference type="NCBI Taxonomy" id="1792502"/>
    <lineage>
        <taxon>Bacteria</taxon>
        <taxon>Pseudomonadati</taxon>
        <taxon>Bacteroidota</taxon>
        <taxon>Chitinophagia</taxon>
        <taxon>Chitinophagales</taxon>
        <taxon>Chitinophagaceae</taxon>
        <taxon>Puia</taxon>
    </lineage>
</organism>
<evidence type="ECO:0000313" key="2">
    <source>
        <dbReference type="EMBL" id="GGB23897.1"/>
    </source>
</evidence>
<dbReference type="InterPro" id="IPR022276">
    <property type="entry name" value="Conjug_transposon_TraK"/>
</dbReference>
<name>A0A8J2UIS1_9BACT</name>
<sequence length="155" mass="17451">MFPKTRNIETSFRHIRLFTAVVVAGSMLLCGFVVWQSLRAVGRVQDRIYILESGKALEAIAASRRENIPVEARDHIRSFHTDFFSLDPDEKVITANVTRALYLADGSARRMYESLRENGYYSGIIAGNISQEITIDSIALDMHSYPISPAISARR</sequence>
<reference evidence="2" key="1">
    <citation type="journal article" date="2014" name="Int. J. Syst. Evol. Microbiol.">
        <title>Complete genome sequence of Corynebacterium casei LMG S-19264T (=DSM 44701T), isolated from a smear-ripened cheese.</title>
        <authorList>
            <consortium name="US DOE Joint Genome Institute (JGI-PGF)"/>
            <person name="Walter F."/>
            <person name="Albersmeier A."/>
            <person name="Kalinowski J."/>
            <person name="Ruckert C."/>
        </authorList>
    </citation>
    <scope>NUCLEOTIDE SEQUENCE</scope>
    <source>
        <strain evidence="2">CGMCC 1.15448</strain>
    </source>
</reference>
<feature type="transmembrane region" description="Helical" evidence="1">
    <location>
        <begin position="15"/>
        <end position="35"/>
    </location>
</feature>
<dbReference type="EMBL" id="BMJC01000007">
    <property type="protein sequence ID" value="GGB23897.1"/>
    <property type="molecule type" value="Genomic_DNA"/>
</dbReference>
<keyword evidence="3" id="KW-1185">Reference proteome</keyword>
<protein>
    <recommendedName>
        <fullName evidence="4">Conjugative transposon protein TraK</fullName>
    </recommendedName>
</protein>
<dbReference type="NCBIfam" id="TIGR03781">
    <property type="entry name" value="Bac_Flav_CT_K"/>
    <property type="match status" value="1"/>
</dbReference>
<dbReference type="Proteomes" id="UP000607559">
    <property type="component" value="Unassembled WGS sequence"/>
</dbReference>
<evidence type="ECO:0008006" key="4">
    <source>
        <dbReference type="Google" id="ProtNLM"/>
    </source>
</evidence>
<keyword evidence="1" id="KW-1133">Transmembrane helix</keyword>
<proteinExistence type="predicted"/>